<accession>A6HWH6</accession>
<organism evidence="2 3">
    <name type="scientific">Rattus norvegicus</name>
    <name type="common">Rat</name>
    <dbReference type="NCBI Taxonomy" id="10116"/>
    <lineage>
        <taxon>Eukaryota</taxon>
        <taxon>Metazoa</taxon>
        <taxon>Chordata</taxon>
        <taxon>Craniata</taxon>
        <taxon>Vertebrata</taxon>
        <taxon>Euteleostomi</taxon>
        <taxon>Mammalia</taxon>
        <taxon>Eutheria</taxon>
        <taxon>Euarchontoglires</taxon>
        <taxon>Glires</taxon>
        <taxon>Rodentia</taxon>
        <taxon>Myomorpha</taxon>
        <taxon>Muroidea</taxon>
        <taxon>Muridae</taxon>
        <taxon>Murinae</taxon>
        <taxon>Rattus</taxon>
    </lineage>
</organism>
<keyword evidence="1" id="KW-0472">Membrane</keyword>
<keyword evidence="1" id="KW-1133">Transmembrane helix</keyword>
<proteinExistence type="predicted"/>
<dbReference type="EMBL" id="CH473952">
    <property type="protein sequence ID" value="EDL82462.1"/>
    <property type="molecule type" value="Genomic_DNA"/>
</dbReference>
<protein>
    <submittedName>
        <fullName evidence="2">RCG28937</fullName>
    </submittedName>
</protein>
<feature type="transmembrane region" description="Helical" evidence="1">
    <location>
        <begin position="27"/>
        <end position="52"/>
    </location>
</feature>
<reference evidence="3" key="1">
    <citation type="submission" date="2005-09" db="EMBL/GenBank/DDBJ databases">
        <authorList>
            <person name="Mural R.J."/>
            <person name="Li P.W."/>
            <person name="Adams M.D."/>
            <person name="Amanatides P.G."/>
            <person name="Baden-Tillson H."/>
            <person name="Barnstead M."/>
            <person name="Chin S.H."/>
            <person name="Dew I."/>
            <person name="Evans C.A."/>
            <person name="Ferriera S."/>
            <person name="Flanigan M."/>
            <person name="Fosler C."/>
            <person name="Glodek A."/>
            <person name="Gu Z."/>
            <person name="Holt R.A."/>
            <person name="Jennings D."/>
            <person name="Kraft C.L."/>
            <person name="Lu F."/>
            <person name="Nguyen T."/>
            <person name="Nusskern D.R."/>
            <person name="Pfannkoch C.M."/>
            <person name="Sitter C."/>
            <person name="Sutton G.G."/>
            <person name="Venter J.C."/>
            <person name="Wang Z."/>
            <person name="Woodage T."/>
            <person name="Zheng X.H."/>
            <person name="Zhong F."/>
        </authorList>
    </citation>
    <scope>NUCLEOTIDE SEQUENCE [LARGE SCALE GENOMIC DNA]</scope>
    <source>
        <strain>BN</strain>
        <strain evidence="3">Sprague-Dawley</strain>
    </source>
</reference>
<evidence type="ECO:0000256" key="1">
    <source>
        <dbReference type="SAM" id="Phobius"/>
    </source>
</evidence>
<evidence type="ECO:0000313" key="2">
    <source>
        <dbReference type="EMBL" id="EDL82462.1"/>
    </source>
</evidence>
<name>A6HWH6_RAT</name>
<dbReference type="AlphaFoldDB" id="A6HWH6"/>
<evidence type="ECO:0000313" key="3">
    <source>
        <dbReference type="Proteomes" id="UP000234681"/>
    </source>
</evidence>
<gene>
    <name evidence="2" type="ORF">rCG_28937</name>
</gene>
<sequence length="85" mass="9341">MFFNVIVSLGENLSNTIHGTCTSYVSYVLYLLILVSIKFLFGVCVCVCVCVCKTTFRSEFSPSTLWVTGVTQFSLSGLGTRSFTC</sequence>
<dbReference type="Proteomes" id="UP000234681">
    <property type="component" value="Chromosome 2"/>
</dbReference>
<keyword evidence="1" id="KW-0812">Transmembrane</keyword>